<name>A0A1Q5UC38_9EURO</name>
<protein>
    <recommendedName>
        <fullName evidence="1">CHAT domain-containing protein</fullName>
    </recommendedName>
</protein>
<proteinExistence type="predicted"/>
<dbReference type="STRING" id="1316194.A0A1Q5UC38"/>
<keyword evidence="3" id="KW-1185">Reference proteome</keyword>
<dbReference type="Proteomes" id="UP000186955">
    <property type="component" value="Unassembled WGS sequence"/>
</dbReference>
<comment type="caution">
    <text evidence="2">The sequence shown here is derived from an EMBL/GenBank/DDBJ whole genome shotgun (WGS) entry which is preliminary data.</text>
</comment>
<dbReference type="AlphaFoldDB" id="A0A1Q5UC38"/>
<dbReference type="EMBL" id="MNBE01000398">
    <property type="protein sequence ID" value="OKP10037.1"/>
    <property type="molecule type" value="Genomic_DNA"/>
</dbReference>
<reference evidence="2 3" key="1">
    <citation type="submission" date="2016-10" db="EMBL/GenBank/DDBJ databases">
        <title>Genome sequence of the ascomycete fungus Penicillium subrubescens.</title>
        <authorList>
            <person name="De Vries R.P."/>
            <person name="Peng M."/>
            <person name="Dilokpimol A."/>
            <person name="Hilden K."/>
            <person name="Makela M.R."/>
            <person name="Grigoriev I."/>
            <person name="Riley R."/>
            <person name="Granchi Z."/>
        </authorList>
    </citation>
    <scope>NUCLEOTIDE SEQUENCE [LARGE SCALE GENOMIC DNA]</scope>
    <source>
        <strain evidence="2 3">CBS 132785</strain>
    </source>
</reference>
<evidence type="ECO:0000313" key="2">
    <source>
        <dbReference type="EMBL" id="OKP10037.1"/>
    </source>
</evidence>
<dbReference type="InterPro" id="IPR024983">
    <property type="entry name" value="CHAT_dom"/>
</dbReference>
<gene>
    <name evidence="2" type="ORF">PENSUB_4502</name>
</gene>
<dbReference type="Pfam" id="PF12770">
    <property type="entry name" value="CHAT"/>
    <property type="match status" value="1"/>
</dbReference>
<evidence type="ECO:0000313" key="3">
    <source>
        <dbReference type="Proteomes" id="UP000186955"/>
    </source>
</evidence>
<feature type="domain" description="CHAT" evidence="1">
    <location>
        <begin position="23"/>
        <end position="292"/>
    </location>
</feature>
<accession>A0A1Q5UC38</accession>
<organism evidence="2 3">
    <name type="scientific">Penicillium subrubescens</name>
    <dbReference type="NCBI Taxonomy" id="1316194"/>
    <lineage>
        <taxon>Eukaryota</taxon>
        <taxon>Fungi</taxon>
        <taxon>Dikarya</taxon>
        <taxon>Ascomycota</taxon>
        <taxon>Pezizomycotina</taxon>
        <taxon>Eurotiomycetes</taxon>
        <taxon>Eurotiomycetidae</taxon>
        <taxon>Eurotiales</taxon>
        <taxon>Aspergillaceae</taxon>
        <taxon>Penicillium</taxon>
    </lineage>
</organism>
<sequence length="293" mass="31959">MAVVELCGSDFAGNLTGRRPNTGNLPRVWWMGAGIASYLPFHAAGIHTLGSSDNTLCWAVSSYAPTIIALTYAREGRTTATVTLDPPKPLVVTMPRTPGKRDLPGVENEKAAIEMVAQSTFPTETLNQPDAKMVLERLIQCDMLHFAGRGVADYTDPFNSSLLLQKGHGAAATVDNLSVREVFNLHLKGARIAYLSACSTAETWAIRLLDEVIHLASGFQIAGFSHVIASMWPTDDDACAEMATGFYGQLKDKIERGIENRDVAVAAHQSVMEMRSKWLRYPLLWAPYIHLGA</sequence>
<evidence type="ECO:0000259" key="1">
    <source>
        <dbReference type="Pfam" id="PF12770"/>
    </source>
</evidence>